<name>E3MDU7_CAERE</name>
<gene>
    <name evidence="1" type="ORF">CRE_17977</name>
</gene>
<dbReference type="OrthoDB" id="5798207at2759"/>
<keyword evidence="2" id="KW-1185">Reference proteome</keyword>
<dbReference type="HOGENOM" id="CLU_042576_3_1_1"/>
<evidence type="ECO:0000313" key="2">
    <source>
        <dbReference type="Proteomes" id="UP000008281"/>
    </source>
</evidence>
<dbReference type="PANTHER" id="PTHR31379:SF1">
    <property type="entry name" value="F-BOX C PROTEIN-RELATED"/>
    <property type="match status" value="1"/>
</dbReference>
<reference evidence="1" key="1">
    <citation type="submission" date="2007-07" db="EMBL/GenBank/DDBJ databases">
        <title>PCAP assembly of the Caenorhabditis remanei genome.</title>
        <authorList>
            <consortium name="The Caenorhabditis remanei Sequencing Consortium"/>
            <person name="Wilson R.K."/>
        </authorList>
    </citation>
    <scope>NUCLEOTIDE SEQUENCE [LARGE SCALE GENOMIC DNA]</scope>
    <source>
        <strain evidence="1">PB4641</strain>
    </source>
</reference>
<dbReference type="InterPro" id="IPR021942">
    <property type="entry name" value="DUF3557"/>
</dbReference>
<dbReference type="Proteomes" id="UP000008281">
    <property type="component" value="Unassembled WGS sequence"/>
</dbReference>
<protein>
    <submittedName>
        <fullName evidence="1">Uncharacterized protein</fullName>
    </submittedName>
</protein>
<accession>E3MDU7</accession>
<dbReference type="PANTHER" id="PTHR31379">
    <property type="entry name" value="F-BOX C PROTEIN-RELATED-RELATED"/>
    <property type="match status" value="1"/>
</dbReference>
<sequence length="316" mass="36408">MPPGLSYPALRCVLENLDAMKRLHITARSHSLKRIDKGIPLNIRSLNVEEQYTQKVNLFGNAITSIAIRIDSVSIFLYRQKLRFHVFGSRKQIWRREVPLWNTEKYLNYYLGEGRSKIFVNKLSIRLSRITPPAGVQLTINELDNIWSNFRIILPNINPDSFPLKMFTAYFSDSINFDHPIVHSSKYLVLSMNGTLAGTLLLSLGRLPNKAVLFNPNSWEHYEIVNIIKYWIENRKTIGTKYLFLYGAYKYILDILNKVSEEFSEIKTNLQEVDERGISKLSGVTIPINSQSKIYVYGVKKPNHLVVEVVSATELV</sequence>
<dbReference type="Pfam" id="PF12078">
    <property type="entry name" value="DUF3557"/>
    <property type="match status" value="1"/>
</dbReference>
<dbReference type="AlphaFoldDB" id="E3MDU7"/>
<evidence type="ECO:0000313" key="1">
    <source>
        <dbReference type="EMBL" id="EFO99253.1"/>
    </source>
</evidence>
<organism evidence="2">
    <name type="scientific">Caenorhabditis remanei</name>
    <name type="common">Caenorhabditis vulgaris</name>
    <dbReference type="NCBI Taxonomy" id="31234"/>
    <lineage>
        <taxon>Eukaryota</taxon>
        <taxon>Metazoa</taxon>
        <taxon>Ecdysozoa</taxon>
        <taxon>Nematoda</taxon>
        <taxon>Chromadorea</taxon>
        <taxon>Rhabditida</taxon>
        <taxon>Rhabditina</taxon>
        <taxon>Rhabditomorpha</taxon>
        <taxon>Rhabditoidea</taxon>
        <taxon>Rhabditidae</taxon>
        <taxon>Peloderinae</taxon>
        <taxon>Caenorhabditis</taxon>
    </lineage>
</organism>
<proteinExistence type="predicted"/>
<dbReference type="EMBL" id="DS268437">
    <property type="protein sequence ID" value="EFO99253.1"/>
    <property type="molecule type" value="Genomic_DNA"/>
</dbReference>